<accession>D1A6R0</accession>
<dbReference type="EC" id="3.1.1.45" evidence="2"/>
<gene>
    <name evidence="2" type="ordered locus">Tcur_0949</name>
</gene>
<dbReference type="eggNOG" id="COG0412">
    <property type="taxonomic scope" value="Bacteria"/>
</dbReference>
<dbReference type="HOGENOM" id="CLU_054590_7_0_11"/>
<dbReference type="SUPFAM" id="SSF53474">
    <property type="entry name" value="alpha/beta-Hydrolases"/>
    <property type="match status" value="1"/>
</dbReference>
<sequence>MTAHRSVPGAVDPAAVLSEEVTVERDGMPVRGYLARPRSGTPAPGLLVLHEAFGLNEHIRDLARRFAGAGFVALAPDLYSRTGAPDPADMPAVLEAMFALPDEQVVADLDALAAYLRGRSDVTGAVGEIGFCAGGRQVLLHACSSRAVDAAVDCWGGYIRRARPEAEVTASRPVPVIDLVPRLSCPLLAVGGVEDTNPSPADLAELETRLRAAGKPGRVRVFDGAGHAFLADYRPTYRPEAAHALWGEVIEFLRAHLVKQD</sequence>
<dbReference type="Pfam" id="PF01738">
    <property type="entry name" value="DLH"/>
    <property type="match status" value="1"/>
</dbReference>
<dbReference type="Gene3D" id="3.40.50.1820">
    <property type="entry name" value="alpha/beta hydrolase"/>
    <property type="match status" value="1"/>
</dbReference>
<protein>
    <submittedName>
        <fullName evidence="2">Carboxymethylenebutenolidase</fullName>
        <ecNumber evidence="2">3.1.1.45</ecNumber>
    </submittedName>
</protein>
<reference evidence="2 3" key="1">
    <citation type="journal article" date="2011" name="Stand. Genomic Sci.">
        <title>Complete genome sequence of Thermomonospora curvata type strain (B9).</title>
        <authorList>
            <person name="Chertkov O."/>
            <person name="Sikorski J."/>
            <person name="Nolan M."/>
            <person name="Lapidus A."/>
            <person name="Lucas S."/>
            <person name="Del Rio T.G."/>
            <person name="Tice H."/>
            <person name="Cheng J.F."/>
            <person name="Goodwin L."/>
            <person name="Pitluck S."/>
            <person name="Liolios K."/>
            <person name="Ivanova N."/>
            <person name="Mavromatis K."/>
            <person name="Mikhailova N."/>
            <person name="Ovchinnikova G."/>
            <person name="Pati A."/>
            <person name="Chen A."/>
            <person name="Palaniappan K."/>
            <person name="Djao O.D."/>
            <person name="Land M."/>
            <person name="Hauser L."/>
            <person name="Chang Y.J."/>
            <person name="Jeffries C.D."/>
            <person name="Brettin T."/>
            <person name="Han C."/>
            <person name="Detter J.C."/>
            <person name="Rohde M."/>
            <person name="Goker M."/>
            <person name="Woyke T."/>
            <person name="Bristow J."/>
            <person name="Eisen J.A."/>
            <person name="Markowitz V."/>
            <person name="Hugenholtz P."/>
            <person name="Klenk H.P."/>
            <person name="Kyrpides N.C."/>
        </authorList>
    </citation>
    <scope>NUCLEOTIDE SEQUENCE [LARGE SCALE GENOMIC DNA]</scope>
    <source>
        <strain evidence="3">ATCC 19995 / DSM 43183 / JCM 3096 / KCTC 9072 / NBRC 15933 / NCIMB 10081 / Henssen B9</strain>
    </source>
</reference>
<evidence type="ECO:0000259" key="1">
    <source>
        <dbReference type="Pfam" id="PF01738"/>
    </source>
</evidence>
<organism evidence="2 3">
    <name type="scientific">Thermomonospora curvata (strain ATCC 19995 / DSM 43183 / JCM 3096 / KCTC 9072 / NBRC 15933 / NCIMB 10081 / Henssen B9)</name>
    <dbReference type="NCBI Taxonomy" id="471852"/>
    <lineage>
        <taxon>Bacteria</taxon>
        <taxon>Bacillati</taxon>
        <taxon>Actinomycetota</taxon>
        <taxon>Actinomycetes</taxon>
        <taxon>Streptosporangiales</taxon>
        <taxon>Thermomonosporaceae</taxon>
        <taxon>Thermomonospora</taxon>
    </lineage>
</organism>
<evidence type="ECO:0000313" key="3">
    <source>
        <dbReference type="Proteomes" id="UP000001918"/>
    </source>
</evidence>
<dbReference type="OrthoDB" id="188362at2"/>
<name>D1A6R0_THECD</name>
<dbReference type="InterPro" id="IPR051049">
    <property type="entry name" value="Dienelactone_hydrolase-like"/>
</dbReference>
<dbReference type="EMBL" id="CP001738">
    <property type="protein sequence ID" value="ACY96535.1"/>
    <property type="molecule type" value="Genomic_DNA"/>
</dbReference>
<dbReference type="GO" id="GO:0008806">
    <property type="term" value="F:carboxymethylenebutenolidase activity"/>
    <property type="evidence" value="ECO:0007669"/>
    <property type="project" value="UniProtKB-EC"/>
</dbReference>
<dbReference type="AlphaFoldDB" id="D1A6R0"/>
<dbReference type="STRING" id="471852.Tcur_0949"/>
<dbReference type="InterPro" id="IPR002925">
    <property type="entry name" value="Dienelactn_hydro"/>
</dbReference>
<dbReference type="PANTHER" id="PTHR46623:SF6">
    <property type="entry name" value="ALPHA_BETA-HYDROLASES SUPERFAMILY PROTEIN"/>
    <property type="match status" value="1"/>
</dbReference>
<keyword evidence="2" id="KW-0378">Hydrolase</keyword>
<feature type="domain" description="Dienelactone hydrolase" evidence="1">
    <location>
        <begin position="30"/>
        <end position="256"/>
    </location>
</feature>
<dbReference type="RefSeq" id="WP_012851319.1">
    <property type="nucleotide sequence ID" value="NC_013510.1"/>
</dbReference>
<evidence type="ECO:0000313" key="2">
    <source>
        <dbReference type="EMBL" id="ACY96535.1"/>
    </source>
</evidence>
<dbReference type="Proteomes" id="UP000001918">
    <property type="component" value="Chromosome"/>
</dbReference>
<dbReference type="KEGG" id="tcu:Tcur_0949"/>
<keyword evidence="3" id="KW-1185">Reference proteome</keyword>
<dbReference type="InterPro" id="IPR029058">
    <property type="entry name" value="AB_hydrolase_fold"/>
</dbReference>
<proteinExistence type="predicted"/>
<dbReference type="PANTHER" id="PTHR46623">
    <property type="entry name" value="CARBOXYMETHYLENEBUTENOLIDASE-RELATED"/>
    <property type="match status" value="1"/>
</dbReference>